<evidence type="ECO:0000256" key="5">
    <source>
        <dbReference type="ARBA" id="ARBA00022741"/>
    </source>
</evidence>
<dbReference type="GO" id="GO:0034040">
    <property type="term" value="F:ATPase-coupled lipid transmembrane transporter activity"/>
    <property type="evidence" value="ECO:0007669"/>
    <property type="project" value="TreeGrafter"/>
</dbReference>
<proteinExistence type="inferred from homology"/>
<dbReference type="InterPro" id="IPR027417">
    <property type="entry name" value="P-loop_NTPase"/>
</dbReference>
<dbReference type="GO" id="GO:0005524">
    <property type="term" value="F:ATP binding"/>
    <property type="evidence" value="ECO:0007669"/>
    <property type="project" value="UniProtKB-KW"/>
</dbReference>
<dbReference type="PANTHER" id="PTHR24221">
    <property type="entry name" value="ATP-BINDING CASSETTE SUB-FAMILY B"/>
    <property type="match status" value="1"/>
</dbReference>
<evidence type="ECO:0000313" key="12">
    <source>
        <dbReference type="EMBL" id="MTD55529.1"/>
    </source>
</evidence>
<evidence type="ECO:0000256" key="3">
    <source>
        <dbReference type="ARBA" id="ARBA00022475"/>
    </source>
</evidence>
<feature type="transmembrane region" description="Helical" evidence="10">
    <location>
        <begin position="117"/>
        <end position="140"/>
    </location>
</feature>
<dbReference type="SUPFAM" id="SSF90123">
    <property type="entry name" value="ABC transporter transmembrane region"/>
    <property type="match status" value="1"/>
</dbReference>
<sequence length="403" mass="43437">MVVVDLAVFAVVAFRQVILNARALSIRYRLNDDVYQWIRALPKVRTAAAEPFVFDRWLTRTGQVQSPRSRSDRIQGVVSAFGTAAVTASVLLAYYLLSGPIRGDLDDAEVVSWVAAYTGLLAAVLQLGGLSENIGIMVSVKRRLNPLLESKTEDYAQGAPLPPRGDICFDRASFSYGVDDVPAVQDISFRVSPGEFVAMVGPSGYGKSTLLRLLPGFESPASGSITVGGQELADINMPGLRRQCGVVLQDALPFAGTIFDNIQGSGHLTWSQAWAAARAAGLEEDIRRMPMGMSTVLLDGGAGLSGGQRQRRMLAQALAKQPAIVVLDEATSALDNRTQERVSASIGALHVTRIVVAHRLSTVMTADRVLVMRDGRIIEEGSPDSLIQAEHGEFRDLVRHQLG</sequence>
<dbReference type="PANTHER" id="PTHR24221:SF654">
    <property type="entry name" value="ATP-BINDING CASSETTE SUB-FAMILY B MEMBER 6"/>
    <property type="match status" value="1"/>
</dbReference>
<name>A0A6N7Z385_9PSEU</name>
<evidence type="ECO:0000256" key="6">
    <source>
        <dbReference type="ARBA" id="ARBA00022840"/>
    </source>
</evidence>
<keyword evidence="13" id="KW-1185">Reference proteome</keyword>
<dbReference type="PROSITE" id="PS50893">
    <property type="entry name" value="ABC_TRANSPORTER_2"/>
    <property type="match status" value="1"/>
</dbReference>
<evidence type="ECO:0000256" key="2">
    <source>
        <dbReference type="ARBA" id="ARBA00022448"/>
    </source>
</evidence>
<comment type="subcellular location">
    <subcellularLocation>
        <location evidence="1">Cell membrane</location>
        <topology evidence="1">Multi-pass membrane protein</topology>
    </subcellularLocation>
</comment>
<feature type="transmembrane region" description="Helical" evidence="10">
    <location>
        <begin position="77"/>
        <end position="97"/>
    </location>
</feature>
<keyword evidence="4 10" id="KW-0812">Transmembrane</keyword>
<accession>A0A6N7Z385</accession>
<dbReference type="InterPro" id="IPR039421">
    <property type="entry name" value="Type_1_exporter"/>
</dbReference>
<keyword evidence="8 10" id="KW-0472">Membrane</keyword>
<dbReference type="FunFam" id="3.40.50.300:FF:000299">
    <property type="entry name" value="ABC transporter ATP-binding protein/permease"/>
    <property type="match status" value="1"/>
</dbReference>
<dbReference type="RefSeq" id="WP_154757727.1">
    <property type="nucleotide sequence ID" value="NZ_WMBA01000023.1"/>
</dbReference>
<keyword evidence="2" id="KW-0813">Transport</keyword>
<evidence type="ECO:0000256" key="10">
    <source>
        <dbReference type="SAM" id="Phobius"/>
    </source>
</evidence>
<dbReference type="GO" id="GO:0005886">
    <property type="term" value="C:plasma membrane"/>
    <property type="evidence" value="ECO:0007669"/>
    <property type="project" value="UniProtKB-SubCell"/>
</dbReference>
<keyword evidence="6 12" id="KW-0067">ATP-binding</keyword>
<dbReference type="InterPro" id="IPR003439">
    <property type="entry name" value="ABC_transporter-like_ATP-bd"/>
</dbReference>
<organism evidence="12 13">
    <name type="scientific">Amycolatopsis pithecellobii</name>
    <dbReference type="NCBI Taxonomy" id="664692"/>
    <lineage>
        <taxon>Bacteria</taxon>
        <taxon>Bacillati</taxon>
        <taxon>Actinomycetota</taxon>
        <taxon>Actinomycetes</taxon>
        <taxon>Pseudonocardiales</taxon>
        <taxon>Pseudonocardiaceae</taxon>
        <taxon>Amycolatopsis</taxon>
    </lineage>
</organism>
<reference evidence="12 13" key="1">
    <citation type="submission" date="2019-11" db="EMBL/GenBank/DDBJ databases">
        <title>Draft genome of Amycolatopsis RM579.</title>
        <authorList>
            <person name="Duangmal K."/>
            <person name="Mingma R."/>
        </authorList>
    </citation>
    <scope>NUCLEOTIDE SEQUENCE [LARGE SCALE GENOMIC DNA]</scope>
    <source>
        <strain evidence="12 13">RM579</strain>
    </source>
</reference>
<dbReference type="EMBL" id="WMBA01000023">
    <property type="protein sequence ID" value="MTD55529.1"/>
    <property type="molecule type" value="Genomic_DNA"/>
</dbReference>
<feature type="domain" description="ABC transporter" evidence="11">
    <location>
        <begin position="167"/>
        <end position="399"/>
    </location>
</feature>
<keyword evidence="7 10" id="KW-1133">Transmembrane helix</keyword>
<comment type="caution">
    <text evidence="12">The sequence shown here is derived from an EMBL/GenBank/DDBJ whole genome shotgun (WGS) entry which is preliminary data.</text>
</comment>
<dbReference type="Proteomes" id="UP000440096">
    <property type="component" value="Unassembled WGS sequence"/>
</dbReference>
<dbReference type="Gene3D" id="3.40.50.300">
    <property type="entry name" value="P-loop containing nucleotide triphosphate hydrolases"/>
    <property type="match status" value="1"/>
</dbReference>
<evidence type="ECO:0000256" key="7">
    <source>
        <dbReference type="ARBA" id="ARBA00022989"/>
    </source>
</evidence>
<dbReference type="InterPro" id="IPR036640">
    <property type="entry name" value="ABC1_TM_sf"/>
</dbReference>
<dbReference type="GO" id="GO:0016887">
    <property type="term" value="F:ATP hydrolysis activity"/>
    <property type="evidence" value="ECO:0007669"/>
    <property type="project" value="InterPro"/>
</dbReference>
<evidence type="ECO:0000313" key="13">
    <source>
        <dbReference type="Proteomes" id="UP000440096"/>
    </source>
</evidence>
<evidence type="ECO:0000256" key="4">
    <source>
        <dbReference type="ARBA" id="ARBA00022692"/>
    </source>
</evidence>
<dbReference type="Pfam" id="PF00005">
    <property type="entry name" value="ABC_tran"/>
    <property type="match status" value="1"/>
</dbReference>
<evidence type="ECO:0000256" key="9">
    <source>
        <dbReference type="ARBA" id="ARBA00061644"/>
    </source>
</evidence>
<gene>
    <name evidence="12" type="ORF">GKO32_16325</name>
</gene>
<evidence type="ECO:0000256" key="8">
    <source>
        <dbReference type="ARBA" id="ARBA00023136"/>
    </source>
</evidence>
<dbReference type="InterPro" id="IPR003593">
    <property type="entry name" value="AAA+_ATPase"/>
</dbReference>
<dbReference type="OrthoDB" id="9787557at2"/>
<protein>
    <submittedName>
        <fullName evidence="12">ATP-binding cassette domain-containing protein</fullName>
    </submittedName>
</protein>
<keyword evidence="5" id="KW-0547">Nucleotide-binding</keyword>
<dbReference type="SUPFAM" id="SSF52540">
    <property type="entry name" value="P-loop containing nucleoside triphosphate hydrolases"/>
    <property type="match status" value="1"/>
</dbReference>
<evidence type="ECO:0000256" key="1">
    <source>
        <dbReference type="ARBA" id="ARBA00004651"/>
    </source>
</evidence>
<dbReference type="SMART" id="SM00382">
    <property type="entry name" value="AAA"/>
    <property type="match status" value="1"/>
</dbReference>
<keyword evidence="3" id="KW-1003">Cell membrane</keyword>
<dbReference type="AlphaFoldDB" id="A0A6N7Z385"/>
<comment type="similarity">
    <text evidence="9">Belongs to the ABC transporter superfamily. Lipid exporter (TC 3.A.1.106) family.</text>
</comment>
<evidence type="ECO:0000259" key="11">
    <source>
        <dbReference type="PROSITE" id="PS50893"/>
    </source>
</evidence>